<evidence type="ECO:0000259" key="2">
    <source>
        <dbReference type="Pfam" id="PF01764"/>
    </source>
</evidence>
<dbReference type="Gene3D" id="3.40.50.1820">
    <property type="entry name" value="alpha/beta hydrolase"/>
    <property type="match status" value="1"/>
</dbReference>
<dbReference type="HOGENOM" id="CLU_032957_2_0_1"/>
<dbReference type="InParanoid" id="D7SVX1"/>
<dbReference type="AlphaFoldDB" id="D7SVX1"/>
<keyword evidence="4" id="KW-1185">Reference proteome</keyword>
<protein>
    <recommendedName>
        <fullName evidence="2">Fungal lipase-type domain-containing protein</fullName>
    </recommendedName>
</protein>
<organism evidence="3 4">
    <name type="scientific">Vitis vinifera</name>
    <name type="common">Grape</name>
    <dbReference type="NCBI Taxonomy" id="29760"/>
    <lineage>
        <taxon>Eukaryota</taxon>
        <taxon>Viridiplantae</taxon>
        <taxon>Streptophyta</taxon>
        <taxon>Embryophyta</taxon>
        <taxon>Tracheophyta</taxon>
        <taxon>Spermatophyta</taxon>
        <taxon>Magnoliopsida</taxon>
        <taxon>eudicotyledons</taxon>
        <taxon>Gunneridae</taxon>
        <taxon>Pentapetalae</taxon>
        <taxon>rosids</taxon>
        <taxon>Vitales</taxon>
        <taxon>Vitaceae</taxon>
        <taxon>Viteae</taxon>
        <taxon>Vitis</taxon>
    </lineage>
</organism>
<accession>D7SVX1</accession>
<evidence type="ECO:0000313" key="4">
    <source>
        <dbReference type="Proteomes" id="UP000009183"/>
    </source>
</evidence>
<evidence type="ECO:0000313" key="3">
    <source>
        <dbReference type="EMBL" id="CBI21420.3"/>
    </source>
</evidence>
<dbReference type="GO" id="GO:0004806">
    <property type="term" value="F:triacylglycerol lipase activity"/>
    <property type="evidence" value="ECO:0007669"/>
    <property type="project" value="InterPro"/>
</dbReference>
<dbReference type="SUPFAM" id="SSF53474">
    <property type="entry name" value="alpha/beta-Hydrolases"/>
    <property type="match status" value="1"/>
</dbReference>
<dbReference type="EMBL" id="FN595233">
    <property type="protein sequence ID" value="CBI21420.3"/>
    <property type="molecule type" value="Genomic_DNA"/>
</dbReference>
<dbReference type="PANTHER" id="PTHR46086">
    <property type="entry name" value="ALPHA/BETA-HYDROLASES SUPERFAMILY PROTEIN"/>
    <property type="match status" value="1"/>
</dbReference>
<gene>
    <name evidence="3" type="ordered locus">VIT_07s0031g00570</name>
</gene>
<dbReference type="OrthoDB" id="438440at2759"/>
<dbReference type="CDD" id="cd00519">
    <property type="entry name" value="Lipase_3"/>
    <property type="match status" value="1"/>
</dbReference>
<dbReference type="OMA" id="ENNAYIE"/>
<dbReference type="GO" id="GO:0006629">
    <property type="term" value="P:lipid metabolic process"/>
    <property type="evidence" value="ECO:0007669"/>
    <property type="project" value="InterPro"/>
</dbReference>
<reference evidence="4" key="1">
    <citation type="journal article" date="2007" name="Nature">
        <title>The grapevine genome sequence suggests ancestral hexaploidization in major angiosperm phyla.</title>
        <authorList>
            <consortium name="The French-Italian Public Consortium for Grapevine Genome Characterization."/>
            <person name="Jaillon O."/>
            <person name="Aury J.-M."/>
            <person name="Noel B."/>
            <person name="Policriti A."/>
            <person name="Clepet C."/>
            <person name="Casagrande A."/>
            <person name="Choisne N."/>
            <person name="Aubourg S."/>
            <person name="Vitulo N."/>
            <person name="Jubin C."/>
            <person name="Vezzi A."/>
            <person name="Legeai F."/>
            <person name="Hugueney P."/>
            <person name="Dasilva C."/>
            <person name="Horner D."/>
            <person name="Mica E."/>
            <person name="Jublot D."/>
            <person name="Poulain J."/>
            <person name="Bruyere C."/>
            <person name="Billault A."/>
            <person name="Segurens B."/>
            <person name="Gouyvenoux M."/>
            <person name="Ugarte E."/>
            <person name="Cattonaro F."/>
            <person name="Anthouard V."/>
            <person name="Vico V."/>
            <person name="Del Fabbro C."/>
            <person name="Alaux M."/>
            <person name="Di Gaspero G."/>
            <person name="Dumas V."/>
            <person name="Felice N."/>
            <person name="Paillard S."/>
            <person name="Juman I."/>
            <person name="Moroldo M."/>
            <person name="Scalabrin S."/>
            <person name="Canaguier A."/>
            <person name="Le Clainche I."/>
            <person name="Malacrida G."/>
            <person name="Durand E."/>
            <person name="Pesole G."/>
            <person name="Laucou V."/>
            <person name="Chatelet P."/>
            <person name="Merdinoglu D."/>
            <person name="Delledonne M."/>
            <person name="Pezzotti M."/>
            <person name="Lecharny A."/>
            <person name="Scarpelli C."/>
            <person name="Artiguenave F."/>
            <person name="Pe M.E."/>
            <person name="Valle G."/>
            <person name="Morgante M."/>
            <person name="Caboche M."/>
            <person name="Adam-Blondon A.-F."/>
            <person name="Weissenbach J."/>
            <person name="Quetier F."/>
            <person name="Wincker P."/>
        </authorList>
    </citation>
    <scope>NUCLEOTIDE SEQUENCE [LARGE SCALE GENOMIC DNA]</scope>
    <source>
        <strain evidence="4">cv. Pinot noir / PN40024</strain>
    </source>
</reference>
<dbReference type="InterPro" id="IPR002921">
    <property type="entry name" value="Fungal_lipase-type"/>
</dbReference>
<dbReference type="eggNOG" id="KOG4569">
    <property type="taxonomic scope" value="Eukaryota"/>
</dbReference>
<dbReference type="InterPro" id="IPR029058">
    <property type="entry name" value="AB_hydrolase_fold"/>
</dbReference>
<dbReference type="Proteomes" id="UP000009183">
    <property type="component" value="Chromosome 7"/>
</dbReference>
<name>D7SVX1_VITVI</name>
<dbReference type="PaxDb" id="29760-VIT_07s0031g00570.t01"/>
<sequence>MAVNDIKKIITISNLFKYLLHLIKSVEARNKFSHYPTFFCPFCSNLAMATGDCNKEFSTDYILLEPEKLNFYELIRILFPGDIEKRKFVDCLEGAESNFERRWIIFISISAQKFLQFVAKPLSWFGSAFETGLNLSSTNGGFGMLLLNCLRGNIQWPDKTSPTFSSFNGHLDKRVELDESIKPGDSKYYAALTMMSSKISYENKAFIKTTVEDEWKMEFLGSFDFWNDYQDKATTQAFILHDKTVDSDTIIVTFRGTETFDADAWCTDFDISWYEIPGVGKIHGGFMKALGLQKNLGWPKEIEQDDSHSPVAYYAIREMLRERLQANDQTKFLVTGHSLGAALAILFPAILALHEETWMLERLRGVYTFGQPRVGDPKFGEFTTEQLKEHNIPYFRFVYGNDLVPRLPYDNKALMFKHFGTCLYYNSFYEGKIVAEEPNKNYFSPLMAIPKTMNAVWELIRSFIIGHSKGKDYTEGWFLRAFRVLGLIVPGVSAHGPQDYVNATRLGSSALFLPHQIPTE</sequence>
<feature type="domain" description="Fungal lipase-type" evidence="2">
    <location>
        <begin position="251"/>
        <end position="410"/>
    </location>
</feature>
<dbReference type="InterPro" id="IPR044819">
    <property type="entry name" value="OBL-like"/>
</dbReference>
<dbReference type="FunCoup" id="D7SVX1">
    <property type="interactions" value="59"/>
</dbReference>
<evidence type="ECO:0000256" key="1">
    <source>
        <dbReference type="ARBA" id="ARBA00022801"/>
    </source>
</evidence>
<dbReference type="Pfam" id="PF01764">
    <property type="entry name" value="Lipase_3"/>
    <property type="match status" value="1"/>
</dbReference>
<dbReference type="PANTHER" id="PTHR46086:SF17">
    <property type="entry name" value="ALPHA_BETA-HYDROLASES SUPERFAMILY PROTEIN"/>
    <property type="match status" value="1"/>
</dbReference>
<proteinExistence type="predicted"/>
<keyword evidence="1" id="KW-0378">Hydrolase</keyword>